<keyword evidence="5" id="KW-0812">Transmembrane</keyword>
<keyword evidence="6" id="KW-0735">Signal-anchor</keyword>
<evidence type="ECO:0000256" key="8">
    <source>
        <dbReference type="ARBA" id="ARBA00023034"/>
    </source>
</evidence>
<protein>
    <recommendedName>
        <fullName evidence="10">Hexosyltransferase</fullName>
        <ecNumber evidence="10">2.4.1.-</ecNumber>
    </recommendedName>
</protein>
<dbReference type="Gene3D" id="3.90.550.50">
    <property type="match status" value="1"/>
</dbReference>
<keyword evidence="13" id="KW-1185">Reference proteome</keyword>
<comment type="similarity">
    <text evidence="2 10">Belongs to the glycosyltransferase 31 family.</text>
</comment>
<feature type="non-terminal residue" evidence="12">
    <location>
        <position position="257"/>
    </location>
</feature>
<dbReference type="InterPro" id="IPR002659">
    <property type="entry name" value="Glyco_trans_31"/>
</dbReference>
<evidence type="ECO:0000313" key="13">
    <source>
        <dbReference type="Proteomes" id="UP000193642"/>
    </source>
</evidence>
<dbReference type="AlphaFoldDB" id="A0A1Y2C4U5"/>
<keyword evidence="8 10" id="KW-0333">Golgi apparatus</keyword>
<dbReference type="GO" id="GO:0000139">
    <property type="term" value="C:Golgi membrane"/>
    <property type="evidence" value="ECO:0007669"/>
    <property type="project" value="UniProtKB-SubCell"/>
</dbReference>
<feature type="compositionally biased region" description="Polar residues" evidence="11">
    <location>
        <begin position="7"/>
        <end position="21"/>
    </location>
</feature>
<keyword evidence="3 10" id="KW-0328">Glycosyltransferase</keyword>
<comment type="caution">
    <text evidence="12">The sequence shown here is derived from an EMBL/GenBank/DDBJ whole genome shotgun (WGS) entry which is preliminary data.</text>
</comment>
<dbReference type="EMBL" id="MCGO01000030">
    <property type="protein sequence ID" value="ORY42049.1"/>
    <property type="molecule type" value="Genomic_DNA"/>
</dbReference>
<evidence type="ECO:0000256" key="7">
    <source>
        <dbReference type="ARBA" id="ARBA00022989"/>
    </source>
</evidence>
<accession>A0A1Y2C4U5</accession>
<dbReference type="STRING" id="329046.A0A1Y2C4U5"/>
<evidence type="ECO:0000256" key="6">
    <source>
        <dbReference type="ARBA" id="ARBA00022968"/>
    </source>
</evidence>
<feature type="region of interest" description="Disordered" evidence="11">
    <location>
        <begin position="1"/>
        <end position="21"/>
    </location>
</feature>
<evidence type="ECO:0000256" key="11">
    <source>
        <dbReference type="SAM" id="MobiDB-lite"/>
    </source>
</evidence>
<evidence type="ECO:0000313" key="12">
    <source>
        <dbReference type="EMBL" id="ORY42049.1"/>
    </source>
</evidence>
<keyword evidence="4" id="KW-0808">Transferase</keyword>
<dbReference type="PANTHER" id="PTHR11214">
    <property type="entry name" value="BETA-1,3-N-ACETYLGLUCOSAMINYLTRANSFERASE"/>
    <property type="match status" value="1"/>
</dbReference>
<reference evidence="12 13" key="1">
    <citation type="submission" date="2016-07" db="EMBL/GenBank/DDBJ databases">
        <title>Pervasive Adenine N6-methylation of Active Genes in Fungi.</title>
        <authorList>
            <consortium name="DOE Joint Genome Institute"/>
            <person name="Mondo S.J."/>
            <person name="Dannebaum R.O."/>
            <person name="Kuo R.C."/>
            <person name="Labutti K."/>
            <person name="Haridas S."/>
            <person name="Kuo A."/>
            <person name="Salamov A."/>
            <person name="Ahrendt S.R."/>
            <person name="Lipzen A."/>
            <person name="Sullivan W."/>
            <person name="Andreopoulos W.B."/>
            <person name="Clum A."/>
            <person name="Lindquist E."/>
            <person name="Daum C."/>
            <person name="Ramamoorthy G.K."/>
            <person name="Gryganskyi A."/>
            <person name="Culley D."/>
            <person name="Magnuson J.K."/>
            <person name="James T.Y."/>
            <person name="O'Malley M.A."/>
            <person name="Stajich J.E."/>
            <person name="Spatafora J.W."/>
            <person name="Visel A."/>
            <person name="Grigoriev I.V."/>
        </authorList>
    </citation>
    <scope>NUCLEOTIDE SEQUENCE [LARGE SCALE GENOMIC DNA]</scope>
    <source>
        <strain evidence="12 13">JEL800</strain>
    </source>
</reference>
<organism evidence="12 13">
    <name type="scientific">Rhizoclosmatium globosum</name>
    <dbReference type="NCBI Taxonomy" id="329046"/>
    <lineage>
        <taxon>Eukaryota</taxon>
        <taxon>Fungi</taxon>
        <taxon>Fungi incertae sedis</taxon>
        <taxon>Chytridiomycota</taxon>
        <taxon>Chytridiomycota incertae sedis</taxon>
        <taxon>Chytridiomycetes</taxon>
        <taxon>Chytridiales</taxon>
        <taxon>Chytriomycetaceae</taxon>
        <taxon>Rhizoclosmatium</taxon>
    </lineage>
</organism>
<keyword evidence="7" id="KW-1133">Transmembrane helix</keyword>
<evidence type="ECO:0000256" key="4">
    <source>
        <dbReference type="ARBA" id="ARBA00022679"/>
    </source>
</evidence>
<evidence type="ECO:0000256" key="3">
    <source>
        <dbReference type="ARBA" id="ARBA00022676"/>
    </source>
</evidence>
<evidence type="ECO:0000256" key="2">
    <source>
        <dbReference type="ARBA" id="ARBA00008661"/>
    </source>
</evidence>
<proteinExistence type="inferred from homology"/>
<evidence type="ECO:0000256" key="5">
    <source>
        <dbReference type="ARBA" id="ARBA00022692"/>
    </source>
</evidence>
<gene>
    <name evidence="12" type="ORF">BCR33DRAFT_718664</name>
</gene>
<dbReference type="Pfam" id="PF01762">
    <property type="entry name" value="Galactosyl_T"/>
    <property type="match status" value="1"/>
</dbReference>
<dbReference type="EC" id="2.4.1.-" evidence="10"/>
<keyword evidence="9" id="KW-0472">Membrane</keyword>
<dbReference type="OrthoDB" id="2139606at2759"/>
<dbReference type="Proteomes" id="UP000193642">
    <property type="component" value="Unassembled WGS sequence"/>
</dbReference>
<evidence type="ECO:0000256" key="9">
    <source>
        <dbReference type="ARBA" id="ARBA00023136"/>
    </source>
</evidence>
<sequence>MAYLTESDVSFSGNSTNRLVSTSPNQERKLLYGIFTYYSDRTTQRRILMRFVYNKLLNAAGRGVDVRFIFGIPKTEAEKRLILEEQKKYGDIIVIDAPEAMNEGKSFYYIQQTVGMMDNGTLPNYQFIAKGDDDMLLNLRGVMDKLAEYDPNEIVYFGRSHPTKFENFGMTYGFSITLARKIAAETPDEASLRSYEDFVMGGIVVKVANDTKTTWNFIDDRPQYGGWAIPVTKEVLGVHNLKDTNSIWNHLMMFETL</sequence>
<evidence type="ECO:0000256" key="10">
    <source>
        <dbReference type="RuleBase" id="RU363063"/>
    </source>
</evidence>
<name>A0A1Y2C4U5_9FUNG</name>
<evidence type="ECO:0000256" key="1">
    <source>
        <dbReference type="ARBA" id="ARBA00004323"/>
    </source>
</evidence>
<dbReference type="PANTHER" id="PTHR11214:SF351">
    <property type="entry name" value="BETA-1,3-GALACTOSYLTRANSFERASE PVG3"/>
    <property type="match status" value="1"/>
</dbReference>
<comment type="subcellular location">
    <subcellularLocation>
        <location evidence="1 10">Golgi apparatus membrane</location>
        <topology evidence="1 10">Single-pass type II membrane protein</topology>
    </subcellularLocation>
</comment>
<dbReference type="GO" id="GO:0016758">
    <property type="term" value="F:hexosyltransferase activity"/>
    <property type="evidence" value="ECO:0007669"/>
    <property type="project" value="InterPro"/>
</dbReference>